<dbReference type="InterPro" id="IPR005312">
    <property type="entry name" value="DUF1759"/>
</dbReference>
<evidence type="ECO:0000313" key="2">
    <source>
        <dbReference type="Proteomes" id="UP000025227"/>
    </source>
</evidence>
<organism evidence="2 3">
    <name type="scientific">Haemonchus contortus</name>
    <name type="common">Barber pole worm</name>
    <dbReference type="NCBI Taxonomy" id="6289"/>
    <lineage>
        <taxon>Eukaryota</taxon>
        <taxon>Metazoa</taxon>
        <taxon>Ecdysozoa</taxon>
        <taxon>Nematoda</taxon>
        <taxon>Chromadorea</taxon>
        <taxon>Rhabditida</taxon>
        <taxon>Rhabditina</taxon>
        <taxon>Rhabditomorpha</taxon>
        <taxon>Strongyloidea</taxon>
        <taxon>Trichostrongylidae</taxon>
        <taxon>Haemonchus</taxon>
    </lineage>
</organism>
<protein>
    <submittedName>
        <fullName evidence="3">DUF1758 domain-containing protein</fullName>
    </submittedName>
</protein>
<dbReference type="PANTHER" id="PTHR47331">
    <property type="entry name" value="PHD-TYPE DOMAIN-CONTAINING PROTEIN"/>
    <property type="match status" value="1"/>
</dbReference>
<dbReference type="Pfam" id="PF03564">
    <property type="entry name" value="DUF1759"/>
    <property type="match status" value="1"/>
</dbReference>
<evidence type="ECO:0000313" key="3">
    <source>
        <dbReference type="WBParaSite" id="HCON_00007050-00001"/>
    </source>
</evidence>
<sequence>MAEIQVFKTKITNACTLLRSNEPEVMQFNQTFAFPLQIEECKAYIREKTALLNHLARSINAAKQFHDACVKEAIETINGRQEHKEREKLMLDLNKHLEADSNILEISAIQWLNKIDFRKEELLQQDSLITSSQHNHSVASSHSSCQEWSNGTMAPQERNVRVRRPLLEVPTFAGSYMEFNAFWSVFQSLIHSDDDLSDQEKFLFLKQALKGKAAASISSVPVVGEKYAVAINILKKHFDKSSSIADILINEIERLPRAQGNPRSCRETLAAISSRITHLEQTGLQMNADRMWRRLILSKFTESICSKVIKKENDTGNAFNANEIMDSIDEIITLKETTELTTRTLFGAEQTKQSNFKVHQDRFISSRVPSIHRNKPTCLCGETHLPRQCSKFSSPEERRAEARRQRVCWRCFGKGHNSSLCPTVSKCPKCNEDHHSSLCTSSGSRSQPANTLNCSQYPSSIASSQTALINTTLANHSSSKHLARSHNQLQESGIERAFPTTTSQRKMKTERNQPASGQYVPHIASAQIFYEYQMDYRAVTLLLDSRAQRSFIKSSFGTSVKLPSLGTTSFTAVGMRVLQETSQPGEVRITLKSLRSAKKLKHVSVLTKDTLIAPTRTAKLSEVDRSFITKKKIPIAQRSLLPANVSPDILIGQDLLHRILDHNSAAIKLPSGLMLTPTIFGYTITGTSITPSSMKQVRGAQYSSLIVSAPVISSKGDSKTGINISEAEAIPANIGDPTPIRRSAAKVRLKQVSQILSKGTPRKKKGPIGKPKTTLRTPLVSQNDKDVFSNKDARDTFYALLNGVNEIKRKLNRMEGSLRRLSERIYTLDLRTQQVTQTELPRKGKPQCPIVPTKRCCEFCYMTEHQATNCQIRSAMLQASTERIAQKPINRLIPLEIRSSTYDQNDESPTYRARATTSRKPSSSSKKKADAPVRRQTPRAAKNQVPPETSVSS</sequence>
<dbReference type="PANTHER" id="PTHR47331:SF5">
    <property type="entry name" value="RIBONUCLEASE H"/>
    <property type="match status" value="1"/>
</dbReference>
<dbReference type="OrthoDB" id="5857529at2759"/>
<feature type="compositionally biased region" description="Low complexity" evidence="1">
    <location>
        <begin position="913"/>
        <end position="924"/>
    </location>
</feature>
<feature type="region of interest" description="Disordered" evidence="1">
    <location>
        <begin position="759"/>
        <end position="778"/>
    </location>
</feature>
<keyword evidence="2" id="KW-1185">Reference proteome</keyword>
<accession>A0A7I4XT01</accession>
<name>A0A7I4XT01_HAECO</name>
<evidence type="ECO:0000256" key="1">
    <source>
        <dbReference type="SAM" id="MobiDB-lite"/>
    </source>
</evidence>
<dbReference type="WBParaSite" id="HCON_00007050-00001">
    <property type="protein sequence ID" value="HCON_00007050-00001"/>
    <property type="gene ID" value="HCON_00007050"/>
</dbReference>
<reference evidence="3" key="1">
    <citation type="submission" date="2020-12" db="UniProtKB">
        <authorList>
            <consortium name="WormBaseParasite"/>
        </authorList>
    </citation>
    <scope>IDENTIFICATION</scope>
    <source>
        <strain evidence="3">MHco3</strain>
    </source>
</reference>
<dbReference type="Proteomes" id="UP000025227">
    <property type="component" value="Unplaced"/>
</dbReference>
<feature type="region of interest" description="Disordered" evidence="1">
    <location>
        <begin position="479"/>
        <end position="516"/>
    </location>
</feature>
<proteinExistence type="predicted"/>
<dbReference type="AlphaFoldDB" id="A0A7I4XT01"/>
<feature type="region of interest" description="Disordered" evidence="1">
    <location>
        <begin position="900"/>
        <end position="953"/>
    </location>
</feature>